<dbReference type="InterPro" id="IPR027484">
    <property type="entry name" value="PInositol-4-P-5-kinase_N"/>
</dbReference>
<dbReference type="GO" id="GO:0046854">
    <property type="term" value="P:phosphatidylinositol phosphate biosynthetic process"/>
    <property type="evidence" value="ECO:0007669"/>
    <property type="project" value="TreeGrafter"/>
</dbReference>
<dbReference type="InterPro" id="IPR027410">
    <property type="entry name" value="TCP-1-like_intermed_sf"/>
</dbReference>
<proteinExistence type="predicted"/>
<dbReference type="EMBL" id="KD269034">
    <property type="protein sequence ID" value="EMS46825.1"/>
    <property type="molecule type" value="Genomic_DNA"/>
</dbReference>
<feature type="region of interest" description="Disordered" evidence="9">
    <location>
        <begin position="1"/>
        <end position="178"/>
    </location>
</feature>
<evidence type="ECO:0000256" key="5">
    <source>
        <dbReference type="ARBA" id="ARBA00022840"/>
    </source>
</evidence>
<dbReference type="Gene3D" id="3.50.7.10">
    <property type="entry name" value="GroEL"/>
    <property type="match status" value="1"/>
</dbReference>
<dbReference type="CDD" id="cd17300">
    <property type="entry name" value="PIPKc_PIKfyve"/>
    <property type="match status" value="1"/>
</dbReference>
<dbReference type="OMA" id="TIHERSM"/>
<dbReference type="SMART" id="SM00330">
    <property type="entry name" value="PIPKc"/>
    <property type="match status" value="1"/>
</dbReference>
<gene>
    <name evidence="10" type="ORF">TRIUR3_20699</name>
</gene>
<dbReference type="eggNOG" id="KOG0230">
    <property type="taxonomic scope" value="Eukaryota"/>
</dbReference>
<evidence type="ECO:0000256" key="2">
    <source>
        <dbReference type="ARBA" id="ARBA00022679"/>
    </source>
</evidence>
<dbReference type="EC" id="2.7.1.150" evidence="1"/>
<dbReference type="InterPro" id="IPR044769">
    <property type="entry name" value="PIKfyve_PIPKc"/>
</dbReference>
<dbReference type="FunFam" id="3.30.800.10:FF:000007">
    <property type="entry name" value="Putative 1-phosphatidylinositol-4-phosphate 5-kinase/ zinc ion binding family"/>
    <property type="match status" value="1"/>
</dbReference>
<dbReference type="SUPFAM" id="SSF54849">
    <property type="entry name" value="GroEL-intermediate domain like"/>
    <property type="match status" value="1"/>
</dbReference>
<dbReference type="Gene3D" id="3.30.810.10">
    <property type="entry name" value="2-Layer Sandwich"/>
    <property type="match status" value="1"/>
</dbReference>
<dbReference type="InterPro" id="IPR002498">
    <property type="entry name" value="PInositol-4-P-4/5-kinase_core"/>
</dbReference>
<accession>M7Z374</accession>
<evidence type="ECO:0000256" key="7">
    <source>
        <dbReference type="ARBA" id="ARBA00077223"/>
    </source>
</evidence>
<feature type="compositionally biased region" description="Polar residues" evidence="9">
    <location>
        <begin position="104"/>
        <end position="114"/>
    </location>
</feature>
<dbReference type="GO" id="GO:0000285">
    <property type="term" value="F:1-phosphatidylinositol-3-phosphate 5-kinase activity"/>
    <property type="evidence" value="ECO:0007669"/>
    <property type="project" value="UniProtKB-EC"/>
</dbReference>
<dbReference type="Pfam" id="PF00118">
    <property type="entry name" value="Cpn60_TCP1"/>
    <property type="match status" value="1"/>
</dbReference>
<keyword evidence="3 8" id="KW-0547">Nucleotide-binding</keyword>
<dbReference type="InterPro" id="IPR002423">
    <property type="entry name" value="Cpn60/GroEL/TCP-1"/>
</dbReference>
<dbReference type="CDD" id="cd03334">
    <property type="entry name" value="Fab1_TCP"/>
    <property type="match status" value="1"/>
</dbReference>
<dbReference type="GO" id="GO:0005524">
    <property type="term" value="F:ATP binding"/>
    <property type="evidence" value="ECO:0007669"/>
    <property type="project" value="UniProtKB-UniRule"/>
</dbReference>
<feature type="compositionally biased region" description="Basic and acidic residues" evidence="9">
    <location>
        <begin position="89"/>
        <end position="98"/>
    </location>
</feature>
<dbReference type="PANTHER" id="PTHR45748:SF5">
    <property type="entry name" value="1-PHOSPHATIDYLINOSITOL-3-PHOSPHATE 5-KINASE"/>
    <property type="match status" value="1"/>
</dbReference>
<dbReference type="Pfam" id="PF01504">
    <property type="entry name" value="PIP5K"/>
    <property type="match status" value="1"/>
</dbReference>
<feature type="compositionally biased region" description="Polar residues" evidence="9">
    <location>
        <begin position="48"/>
        <end position="72"/>
    </location>
</feature>
<dbReference type="STRING" id="4572.M7Z374"/>
<name>M7Z374_TRIUA</name>
<organism evidence="10">
    <name type="scientific">Triticum urartu</name>
    <name type="common">Red wild einkorn</name>
    <name type="synonym">Crithodium urartu</name>
    <dbReference type="NCBI Taxonomy" id="4572"/>
    <lineage>
        <taxon>Eukaryota</taxon>
        <taxon>Viridiplantae</taxon>
        <taxon>Streptophyta</taxon>
        <taxon>Embryophyta</taxon>
        <taxon>Tracheophyta</taxon>
        <taxon>Spermatophyta</taxon>
        <taxon>Magnoliopsida</taxon>
        <taxon>Liliopsida</taxon>
        <taxon>Poales</taxon>
        <taxon>Poaceae</taxon>
        <taxon>BOP clade</taxon>
        <taxon>Pooideae</taxon>
        <taxon>Triticodae</taxon>
        <taxon>Triticeae</taxon>
        <taxon>Triticinae</taxon>
        <taxon>Triticum</taxon>
    </lineage>
</organism>
<dbReference type="FunFam" id="3.30.810.10:FF:000001">
    <property type="entry name" value="1-phosphatidylinositol 3-phosphate 5-kinase FAB1"/>
    <property type="match status" value="1"/>
</dbReference>
<dbReference type="InterPro" id="IPR027409">
    <property type="entry name" value="GroEL-like_apical_dom_sf"/>
</dbReference>
<reference evidence="10" key="1">
    <citation type="journal article" date="2013" name="Nature">
        <title>Draft genome of the wheat A-genome progenitor Triticum urartu.</title>
        <authorList>
            <person name="Ling H.Q."/>
            <person name="Zhao S."/>
            <person name="Liu D."/>
            <person name="Wang J."/>
            <person name="Sun H."/>
            <person name="Zhang C."/>
            <person name="Fan H."/>
            <person name="Li D."/>
            <person name="Dong L."/>
            <person name="Tao Y."/>
            <person name="Gao C."/>
            <person name="Wu H."/>
            <person name="Li Y."/>
            <person name="Cui Y."/>
            <person name="Guo X."/>
            <person name="Zheng S."/>
            <person name="Wang B."/>
            <person name="Yu K."/>
            <person name="Liang Q."/>
            <person name="Yang W."/>
            <person name="Lou X."/>
            <person name="Chen J."/>
            <person name="Feng M."/>
            <person name="Jian J."/>
            <person name="Zhang X."/>
            <person name="Luo G."/>
            <person name="Jiang Y."/>
            <person name="Liu J."/>
            <person name="Wang Z."/>
            <person name="Sha Y."/>
            <person name="Zhang B."/>
            <person name="Wu H."/>
            <person name="Tang D."/>
            <person name="Shen Q."/>
            <person name="Xue P."/>
            <person name="Zou S."/>
            <person name="Wang X."/>
            <person name="Liu X."/>
            <person name="Wang F."/>
            <person name="Yang Y."/>
            <person name="An X."/>
            <person name="Dong Z."/>
            <person name="Zhang K."/>
            <person name="Zhang X."/>
            <person name="Luo M.C."/>
            <person name="Dvorak J."/>
            <person name="Tong Y."/>
            <person name="Wang J."/>
            <person name="Yang H."/>
            <person name="Li Z."/>
            <person name="Wang D."/>
            <person name="Zhang A."/>
            <person name="Wang J."/>
        </authorList>
    </citation>
    <scope>NUCLEOTIDE SEQUENCE</scope>
</reference>
<dbReference type="SUPFAM" id="SSF52029">
    <property type="entry name" value="GroEL apical domain-like"/>
    <property type="match status" value="1"/>
</dbReference>
<dbReference type="PANTHER" id="PTHR45748">
    <property type="entry name" value="1-PHOSPHATIDYLINOSITOL 3-PHOSPHATE 5-KINASE-RELATED"/>
    <property type="match status" value="1"/>
</dbReference>
<evidence type="ECO:0000256" key="3">
    <source>
        <dbReference type="ARBA" id="ARBA00022741"/>
    </source>
</evidence>
<evidence type="ECO:0000256" key="1">
    <source>
        <dbReference type="ARBA" id="ARBA00012009"/>
    </source>
</evidence>
<keyword evidence="2 8" id="KW-0808">Transferase</keyword>
<evidence type="ECO:0000256" key="4">
    <source>
        <dbReference type="ARBA" id="ARBA00022777"/>
    </source>
</evidence>
<evidence type="ECO:0000313" key="10">
    <source>
        <dbReference type="EMBL" id="EMS46825.1"/>
    </source>
</evidence>
<dbReference type="SUPFAM" id="SSF56104">
    <property type="entry name" value="SAICAR synthase-like"/>
    <property type="match status" value="1"/>
</dbReference>
<protein>
    <recommendedName>
        <fullName evidence="1">1-phosphatidylinositol-3-phosphate 5-kinase</fullName>
        <ecNumber evidence="1">2.7.1.150</ecNumber>
    </recommendedName>
    <alternativeName>
        <fullName evidence="7">Phosphatidylinositol 3-phosphate 5-kinase type III</fullName>
    </alternativeName>
</protein>
<dbReference type="GO" id="GO:0010008">
    <property type="term" value="C:endosome membrane"/>
    <property type="evidence" value="ECO:0007669"/>
    <property type="project" value="TreeGrafter"/>
</dbReference>
<evidence type="ECO:0000256" key="9">
    <source>
        <dbReference type="SAM" id="MobiDB-lite"/>
    </source>
</evidence>
<evidence type="ECO:0000256" key="6">
    <source>
        <dbReference type="ARBA" id="ARBA00023464"/>
    </source>
</evidence>
<dbReference type="InterPro" id="IPR027483">
    <property type="entry name" value="PInositol-4-P-4/5-kinase_C_sf"/>
</dbReference>
<keyword evidence="5 8" id="KW-0067">ATP-binding</keyword>
<keyword evidence="4 8" id="KW-0418">Kinase</keyword>
<dbReference type="Gene3D" id="3.30.800.10">
    <property type="entry name" value="Phosphatidylinositol Phosphate Kinase II Beta"/>
    <property type="match status" value="1"/>
</dbReference>
<sequence>MSVGRGHTQPAPKRSEATACVRRREVVSEDLDGNLTPHRLHDADHLGQNGTRNPSKSSSNNLSTDDNFFSDTSLHKHEDVSSDPSASSVDDRSVRSGDDSDGAESTNGKINNTDLPGFENDSIWIPPEAADKGDETDSVAGNIAYDDDDDDYGDGIKWGQSSFPAPGEEHEDSPNPRDERENAMLAAMNGQLKILVSRFLASAGIPFGKGESTESWLDIVTSLSWEAALLIKPDAKIGNEMDPGSYIKVKCVASGTRWQSEVIKGLVFKKNTAHKHMPTNCHNPRLLLLKGVLGHSDVGLSSFNSMDQEKGQLERTISKVMEICSPNVIMVEKTVSRDIQELLLKEGCTLILDMKLSRLQRIARCTGSPIISFPEVLDQPKLKQCDYFHTEKFIEEHNIASEGGKRLSKTLMFLEGFPRPLGCTILLRGANTEELKKVKQVMHYTVFAAYHLILETSFFEDQRVFLNDKNTSQDNYASTMMGPPAIDYDTSVLGGAIPPSHDDSPALRLYHATCNIYADGKKALSYTDVDDPILVTNSSLDELREGANIPYSSTPLLHTGRLPSPVSRPLREFTGKLLQETTDNQIEGRVESRNGIVSNGFHVGSKVEESAVSSENLDDTEDILKEERTGDVTEASSHMCDKHEESPIVAEDGEHRGTTIISKENISNKDQADDALDSHSILVLTSSQCIKKQVISDDQSSLSRINYYGNSDDQSRLSRINYYGNSDVSLGRYLQEILQNKVFARGMTLFSEVASLLQHLKNQYHGMTTANFCTFLPVTNFSELEDLLMKDKADFEDSLVKTNNPNGRSSSSVHELLNINWSYQDILLELYAWDRRLHELLKCLSAGQGNVANGKDPIKTVDKINEARYGIDKQISELTCDRTMKAGGATGTTECTSNKICVDHYESSENAAPMLDDSQGVGNSELSCYGGSKDEGSLIGTSQVEVDSMAQIQKMPSFEVSSDTKPQGNGMLAHPVSMEQEQHSSTVRKFRSSDWDERERWIWSSFHESQLAYKKNIQLGSLEKFELVNRYSPSHLSPLFVKHEEVDSPQFTVGPGGNILCVLEHEVSSIIARALAISEERRQDTAVMNEADDARREHTKTMEKSYSFLSESSIGSSPWSSIDSEASISSSVSSYSSGDLSGYDTSPLLSLVHPEIPVNGKVSLKGKYSVTSIYANQFYILRRKCCPSELAYITSLSRCKKWDAQGGKSKALFAKTLDDRFIIKQIKKTEFESFIKFAPDYFKHVYHSLDTGSQTCLAKILGIYQVKQIRHGKEIKMDLMVMENLMFGHNVSRIYDLKGAMFSRHITNSNDPDTVYLDQNFVEDMNVSPIYIGGRTKHLLQRAIWNDTSFLTVCIMRIFQFKSVNVMDYSLLVGVDKEKNELVFGIIDYLRQYTWDKQLETWAKSSLVPKNVLPTVISPKDYKKRFRKFMGKYFLAVPDTWSPENSSGPYKSFGHSNSKLAEAHNGDNLLQHPIEADAKI</sequence>
<dbReference type="PROSITE" id="PS51455">
    <property type="entry name" value="PIPK"/>
    <property type="match status" value="1"/>
</dbReference>
<evidence type="ECO:0000256" key="8">
    <source>
        <dbReference type="PROSITE-ProRule" id="PRU00781"/>
    </source>
</evidence>
<dbReference type="FunFam" id="3.50.7.10:FF:000007">
    <property type="entry name" value="1-phosphatidylinositol 3-phosphate 5-kinase isoform X1"/>
    <property type="match status" value="1"/>
</dbReference>
<comment type="subunit">
    <text evidence="6">Component of the PI(3,5)P2 regulatory complex at least composed of ATG18, SAC/FIG4, FAB1 and VAC14.</text>
</comment>